<gene>
    <name evidence="1" type="ORF">TorRG33x02_352460</name>
</gene>
<dbReference type="AlphaFoldDB" id="A0A2P5AEH6"/>
<reference evidence="2" key="1">
    <citation type="submission" date="2016-06" db="EMBL/GenBank/DDBJ databases">
        <title>Parallel loss of symbiosis genes in relatives of nitrogen-fixing non-legume Parasponia.</title>
        <authorList>
            <person name="Van Velzen R."/>
            <person name="Holmer R."/>
            <person name="Bu F."/>
            <person name="Rutten L."/>
            <person name="Van Zeijl A."/>
            <person name="Liu W."/>
            <person name="Santuari L."/>
            <person name="Cao Q."/>
            <person name="Sharma T."/>
            <person name="Shen D."/>
            <person name="Roswanjaya Y."/>
            <person name="Wardhani T."/>
            <person name="Kalhor M.S."/>
            <person name="Jansen J."/>
            <person name="Van den Hoogen J."/>
            <person name="Gungor B."/>
            <person name="Hartog M."/>
            <person name="Hontelez J."/>
            <person name="Verver J."/>
            <person name="Yang W.-C."/>
            <person name="Schijlen E."/>
            <person name="Repin R."/>
            <person name="Schilthuizen M."/>
            <person name="Schranz E."/>
            <person name="Heidstra R."/>
            <person name="Miyata K."/>
            <person name="Fedorova E."/>
            <person name="Kohlen W."/>
            <person name="Bisseling T."/>
            <person name="Smit S."/>
            <person name="Geurts R."/>
        </authorList>
    </citation>
    <scope>NUCLEOTIDE SEQUENCE [LARGE SCALE GENOMIC DNA]</scope>
    <source>
        <strain evidence="2">cv. RG33-2</strain>
    </source>
</reference>
<dbReference type="Proteomes" id="UP000237000">
    <property type="component" value="Unassembled WGS sequence"/>
</dbReference>
<name>A0A2P5AEH6_TREOI</name>
<proteinExistence type="predicted"/>
<feature type="non-terminal residue" evidence="1">
    <location>
        <position position="1"/>
    </location>
</feature>
<protein>
    <submittedName>
        <fullName evidence="1">Uncharacterized protein</fullName>
    </submittedName>
</protein>
<evidence type="ECO:0000313" key="1">
    <source>
        <dbReference type="EMBL" id="PON34942.1"/>
    </source>
</evidence>
<organism evidence="1 2">
    <name type="scientific">Trema orientale</name>
    <name type="common">Charcoal tree</name>
    <name type="synonym">Celtis orientalis</name>
    <dbReference type="NCBI Taxonomy" id="63057"/>
    <lineage>
        <taxon>Eukaryota</taxon>
        <taxon>Viridiplantae</taxon>
        <taxon>Streptophyta</taxon>
        <taxon>Embryophyta</taxon>
        <taxon>Tracheophyta</taxon>
        <taxon>Spermatophyta</taxon>
        <taxon>Magnoliopsida</taxon>
        <taxon>eudicotyledons</taxon>
        <taxon>Gunneridae</taxon>
        <taxon>Pentapetalae</taxon>
        <taxon>rosids</taxon>
        <taxon>fabids</taxon>
        <taxon>Rosales</taxon>
        <taxon>Cannabaceae</taxon>
        <taxon>Trema</taxon>
    </lineage>
</organism>
<accession>A0A2P5AEH6</accession>
<dbReference type="InParanoid" id="A0A2P5AEH6"/>
<comment type="caution">
    <text evidence="1">The sequence shown here is derived from an EMBL/GenBank/DDBJ whole genome shotgun (WGS) entry which is preliminary data.</text>
</comment>
<keyword evidence="2" id="KW-1185">Reference proteome</keyword>
<sequence>RRHKSGTGCCCEGLGRVEKTMDIGVMCGLGDGGHGGGCGAGARCGGALAAAALGRGEDKLGAATFNKQS</sequence>
<evidence type="ECO:0000313" key="2">
    <source>
        <dbReference type="Proteomes" id="UP000237000"/>
    </source>
</evidence>
<dbReference type="EMBL" id="JXTC01000907">
    <property type="protein sequence ID" value="PON34942.1"/>
    <property type="molecule type" value="Genomic_DNA"/>
</dbReference>